<feature type="compositionally biased region" description="Polar residues" evidence="16">
    <location>
        <begin position="491"/>
        <end position="507"/>
    </location>
</feature>
<dbReference type="PANTHER" id="PTHR28234:SF1">
    <property type="entry name" value="NUCLEAR CONTROL OF ATPASE PROTEIN 2"/>
    <property type="match status" value="1"/>
</dbReference>
<dbReference type="PROSITE" id="PS51419">
    <property type="entry name" value="RAB"/>
    <property type="match status" value="1"/>
</dbReference>
<dbReference type="InterPro" id="IPR013946">
    <property type="entry name" value="NCA2-like"/>
</dbReference>
<keyword evidence="6 17" id="KW-0812">Transmembrane</keyword>
<dbReference type="Pfam" id="PF08637">
    <property type="entry name" value="NCA2"/>
    <property type="match status" value="1"/>
</dbReference>
<dbReference type="InterPro" id="IPR005225">
    <property type="entry name" value="Small_GTP-bd"/>
</dbReference>
<keyword evidence="13" id="KW-0449">Lipoprotein</keyword>
<reference evidence="18" key="1">
    <citation type="submission" date="2019-07" db="EMBL/GenBank/DDBJ databases">
        <title>Hyphodiscus hymeniophilus genome sequencing and assembly.</title>
        <authorList>
            <person name="Kramer G."/>
            <person name="Nodwell J."/>
        </authorList>
    </citation>
    <scope>NUCLEOTIDE SEQUENCE</scope>
    <source>
        <strain evidence="18">ATCC 34498</strain>
    </source>
</reference>
<dbReference type="Gene3D" id="3.40.50.300">
    <property type="entry name" value="P-loop containing nucleotide triphosphate hydrolases"/>
    <property type="match status" value="1"/>
</dbReference>
<evidence type="ECO:0000256" key="3">
    <source>
        <dbReference type="ARBA" id="ARBA00006270"/>
    </source>
</evidence>
<evidence type="ECO:0000256" key="7">
    <source>
        <dbReference type="ARBA" id="ARBA00022741"/>
    </source>
</evidence>
<evidence type="ECO:0000313" key="19">
    <source>
        <dbReference type="Proteomes" id="UP000785200"/>
    </source>
</evidence>
<dbReference type="OrthoDB" id="413313at2759"/>
<dbReference type="NCBIfam" id="TIGR00231">
    <property type="entry name" value="small_GTP"/>
    <property type="match status" value="1"/>
</dbReference>
<feature type="region of interest" description="Disordered" evidence="16">
    <location>
        <begin position="1"/>
        <end position="138"/>
    </location>
</feature>
<evidence type="ECO:0000256" key="11">
    <source>
        <dbReference type="ARBA" id="ARBA00023134"/>
    </source>
</evidence>
<comment type="similarity">
    <text evidence="3">Belongs to the small GTPase superfamily. Rab family.</text>
</comment>
<dbReference type="FunFam" id="3.40.50.300:FF:000363">
    <property type="entry name" value="Secretion related GTPase srgA"/>
    <property type="match status" value="1"/>
</dbReference>
<comment type="function">
    <text evidence="15">Protein transport. Probably involved in vesicular traffic.</text>
</comment>
<dbReference type="SMART" id="SM00173">
    <property type="entry name" value="RAS"/>
    <property type="match status" value="1"/>
</dbReference>
<comment type="caution">
    <text evidence="18">The sequence shown here is derived from an EMBL/GenBank/DDBJ whole genome shotgun (WGS) entry which is preliminary data.</text>
</comment>
<dbReference type="InterPro" id="IPR001806">
    <property type="entry name" value="Small_GTPase"/>
</dbReference>
<name>A0A9P6VMR6_9HELO</name>
<feature type="compositionally biased region" description="Basic and acidic residues" evidence="16">
    <location>
        <begin position="33"/>
        <end position="60"/>
    </location>
</feature>
<comment type="subcellular location">
    <subcellularLocation>
        <location evidence="2">Cell membrane</location>
        <topology evidence="2">Lipid-anchor</topology>
        <orientation evidence="2">Cytoplasmic side</orientation>
    </subcellularLocation>
    <subcellularLocation>
        <location evidence="1">Mitochondrion membrane</location>
        <topology evidence="1">Multi-pass membrane protein</topology>
    </subcellularLocation>
</comment>
<feature type="compositionally biased region" description="Polar residues" evidence="16">
    <location>
        <begin position="129"/>
        <end position="138"/>
    </location>
</feature>
<feature type="region of interest" description="Disordered" evidence="16">
    <location>
        <begin position="234"/>
        <end position="271"/>
    </location>
</feature>
<evidence type="ECO:0000313" key="18">
    <source>
        <dbReference type="EMBL" id="KAG0650559.1"/>
    </source>
</evidence>
<evidence type="ECO:0000256" key="15">
    <source>
        <dbReference type="ARBA" id="ARBA00025673"/>
    </source>
</evidence>
<dbReference type="GO" id="GO:0003924">
    <property type="term" value="F:GTPase activity"/>
    <property type="evidence" value="ECO:0007669"/>
    <property type="project" value="InterPro"/>
</dbReference>
<feature type="compositionally biased region" description="Basic and acidic residues" evidence="16">
    <location>
        <begin position="672"/>
        <end position="682"/>
    </location>
</feature>
<organism evidence="18 19">
    <name type="scientific">Hyphodiscus hymeniophilus</name>
    <dbReference type="NCBI Taxonomy" id="353542"/>
    <lineage>
        <taxon>Eukaryota</taxon>
        <taxon>Fungi</taxon>
        <taxon>Dikarya</taxon>
        <taxon>Ascomycota</taxon>
        <taxon>Pezizomycotina</taxon>
        <taxon>Leotiomycetes</taxon>
        <taxon>Helotiales</taxon>
        <taxon>Hyphodiscaceae</taxon>
        <taxon>Hyphodiscus</taxon>
    </lineage>
</organism>
<evidence type="ECO:0000256" key="13">
    <source>
        <dbReference type="ARBA" id="ARBA00023288"/>
    </source>
</evidence>
<feature type="transmembrane region" description="Helical" evidence="17">
    <location>
        <begin position="1364"/>
        <end position="1385"/>
    </location>
</feature>
<keyword evidence="7" id="KW-0547">Nucleotide-binding</keyword>
<keyword evidence="12 17" id="KW-0472">Membrane</keyword>
<evidence type="ECO:0000256" key="9">
    <source>
        <dbReference type="ARBA" id="ARBA00022989"/>
    </source>
</evidence>
<evidence type="ECO:0000256" key="12">
    <source>
        <dbReference type="ARBA" id="ARBA00023136"/>
    </source>
</evidence>
<dbReference type="Proteomes" id="UP000785200">
    <property type="component" value="Unassembled WGS sequence"/>
</dbReference>
<evidence type="ECO:0000256" key="5">
    <source>
        <dbReference type="ARBA" id="ARBA00022475"/>
    </source>
</evidence>
<keyword evidence="8" id="KW-0653">Protein transport</keyword>
<accession>A0A9P6VMR6</accession>
<dbReference type="PROSITE" id="PS51421">
    <property type="entry name" value="RAS"/>
    <property type="match status" value="1"/>
</dbReference>
<feature type="region of interest" description="Disordered" evidence="16">
    <location>
        <begin position="593"/>
        <end position="691"/>
    </location>
</feature>
<evidence type="ECO:0000256" key="10">
    <source>
        <dbReference type="ARBA" id="ARBA00023128"/>
    </source>
</evidence>
<dbReference type="GO" id="GO:0005525">
    <property type="term" value="F:GTP binding"/>
    <property type="evidence" value="ECO:0007669"/>
    <property type="project" value="UniProtKB-KW"/>
</dbReference>
<feature type="transmembrane region" description="Helical" evidence="17">
    <location>
        <begin position="1193"/>
        <end position="1212"/>
    </location>
</feature>
<protein>
    <submittedName>
        <fullName evidence="18">GTP-binding ypt2</fullName>
    </submittedName>
</protein>
<evidence type="ECO:0000256" key="17">
    <source>
        <dbReference type="SAM" id="Phobius"/>
    </source>
</evidence>
<dbReference type="SMART" id="SM00175">
    <property type="entry name" value="RAB"/>
    <property type="match status" value="1"/>
</dbReference>
<gene>
    <name evidence="18" type="ORF">D0Z07_3261</name>
</gene>
<feature type="region of interest" description="Disordered" evidence="16">
    <location>
        <begin position="374"/>
        <end position="524"/>
    </location>
</feature>
<dbReference type="PRINTS" id="PR00449">
    <property type="entry name" value="RASTRNSFRMNG"/>
</dbReference>
<dbReference type="InterPro" id="IPR027417">
    <property type="entry name" value="P-loop_NTPase"/>
</dbReference>
<feature type="region of interest" description="Disordered" evidence="16">
    <location>
        <begin position="551"/>
        <end position="580"/>
    </location>
</feature>
<evidence type="ECO:0000256" key="4">
    <source>
        <dbReference type="ARBA" id="ARBA00022448"/>
    </source>
</evidence>
<dbReference type="CDD" id="cd01867">
    <property type="entry name" value="Rab8_Rab10_Rab13_like"/>
    <property type="match status" value="1"/>
</dbReference>
<sequence>MAQTATRSRSAKSQLRGEERGRDTGFPSAPVHVTDHAQAKAIDISRTRQLESSRIERTIIPERPSTSGGPVSKRRNAEKRETKDDLHFNPLGSHGTKTAFYDTPLPGSLPTPSSSSPPIQKSSLPYANTPDSMNDTSNLDVHQTEIGMALGSPTHQTMDRHAQAPIAPPARNDTPDSVDTYVDNDTHGVALSKQKASKWKIFGGLFGGSKKSAEATQAFYQLQPAETIAQTTSEADYTDLGEPASSHPRRIKSRGRKNDRGKPDMRRAHTAPLNFDFQDSRGKMMTGTPTIKLDGEPLTVHPWEKHAVGGPLLNVDIPSVEMERYSIMFGSLLQKPDPSASSLLARRQATLDRLKTVNEELALKVGFRADRANVGQSGNEFGQEQELNEKANHIRPRRATSPQPTKSPAFSLFPSTPSRLTVRDASPSPRYRSLQRSNTSPAAMSPSRPTFAPGRDNELHATLMAPGPHVPMVPEPQDERPSRVRVLKPSKQINAGQAKVQSSTQKWSPGKSHLSLDPPSSEIGAEEEDIYDPAPLPMKPKLDEPIWQIITPHHAPGPSVSGSTSSISDHSTSTSASSISTTSIAPFTASNLKTVKIQAPPPKFRSRSVTSPATTSRPRQTNSDAQSSSTPFVQPRRKDLQVSLTSPPHGRSAPAPKNSLDILVPKTSSPLVKEHQSTEHTSRLNSSPEDVEQRLKTAADISIARQISVSRQQRQLLIPIRANSSPNMKAKHNQGFPSTINNINMNSITSPLGAVVSEASVDRNGRSMRKGSKTAVNERLVAASVKPSTPTLVVVGDGEKEKGWVGKARQAVEQRESAPAFGFDELEEALQLRLSQVRRVDGQLDRVHLVPLTRQDDLSTLQNQKLATSPRILKLQSLVKTLSTTSSSRSLLSSLQIWSLLEKAFEFSTESEEDPVIEAYETELEWLLTSKATVQMYGLILNMLLEQTIPLSDDIWYWDEVLGSSTYTGLYAIQTSPLRWWAWSKDIYSDTRTRVARMRDGSRDAISAKDLGANLTDQWKQFYVLVRESIRDRSVADIRKRVLSPIALCRTEARRKQRKLRRLREMSASGLGVLMDEGLSFDISDEGKDLVKVDSKSDSWKLVVERSVALMDTVLGNVTAIETGVPDFEDTVFASVEDDPEIAESSSGVSQVAQPAKLARRLQYILRVQVPNHINASQKLASKYGRPPRLVRYWLPATALLLSSTTILRIILNRKAEILTWIRDFGATVRDFWMNWVIEPTKKVIGTIRRDKESEVAIMSKESLKGDRNSLERMVVDFAIDNPGTADCGPGPLSESQISDIRAKVKEGDLTPVLRAYEKDLRSPFKGTVRGDLVRTLLIQVQKTKVDVEVAISGIDALLKSQELVFGFVGLTPGILVCFSVFRYLGGTFGSRKGTRQGKKARQTIRILRNIDRILTLAAPTQTGILPYKDHGLLLCEVHVLREQAKQLFPGEIEREFLEDVKDLCNINSGIQVQLKVLERIKLLLIGDSGVGKSCCLLRFSEDSFTPSFITTIGIDFKIRTIELDGKRVKLQIWDTAGQERFRTITTAYYRGAMGILLVYDVTDERSFNNIRTWFSNVEQHATEGVNKILIGNKCDWEDKRVVSTERGQQLADELGIPFMEVSAKSNINVEKAFYSLASDIKKRIIDTAKTDQAAAVGGVDVGATGGGAGSKCCS</sequence>
<evidence type="ECO:0000256" key="1">
    <source>
        <dbReference type="ARBA" id="ARBA00004225"/>
    </source>
</evidence>
<feature type="compositionally biased region" description="Low complexity" evidence="16">
    <location>
        <begin position="559"/>
        <end position="580"/>
    </location>
</feature>
<keyword evidence="5" id="KW-1003">Cell membrane</keyword>
<keyword evidence="19" id="KW-1185">Reference proteome</keyword>
<dbReference type="SMART" id="SM00174">
    <property type="entry name" value="RHO"/>
    <property type="match status" value="1"/>
</dbReference>
<feature type="compositionally biased region" description="Polar residues" evidence="16">
    <location>
        <begin position="1"/>
        <end position="13"/>
    </location>
</feature>
<keyword evidence="10" id="KW-0496">Mitochondrion</keyword>
<keyword evidence="9 17" id="KW-1133">Transmembrane helix</keyword>
<feature type="compositionally biased region" description="Basic and acidic residues" evidence="16">
    <location>
        <begin position="78"/>
        <end position="87"/>
    </location>
</feature>
<dbReference type="SUPFAM" id="SSF52540">
    <property type="entry name" value="P-loop containing nucleoside triphosphate hydrolases"/>
    <property type="match status" value="1"/>
</dbReference>
<feature type="compositionally biased region" description="Basic and acidic residues" evidence="16">
    <location>
        <begin position="256"/>
        <end position="267"/>
    </location>
</feature>
<evidence type="ECO:0000256" key="8">
    <source>
        <dbReference type="ARBA" id="ARBA00022927"/>
    </source>
</evidence>
<evidence type="ECO:0000256" key="6">
    <source>
        <dbReference type="ARBA" id="ARBA00022692"/>
    </source>
</evidence>
<keyword evidence="11" id="KW-0342">GTP-binding</keyword>
<dbReference type="EMBL" id="VNKQ01000006">
    <property type="protein sequence ID" value="KAG0650559.1"/>
    <property type="molecule type" value="Genomic_DNA"/>
</dbReference>
<dbReference type="PANTHER" id="PTHR28234">
    <property type="entry name" value="NUCLEAR CONTROL OF ATPASE PROTEIN 2"/>
    <property type="match status" value="1"/>
</dbReference>
<evidence type="ECO:0000256" key="16">
    <source>
        <dbReference type="SAM" id="MobiDB-lite"/>
    </source>
</evidence>
<keyword evidence="14" id="KW-0636">Prenylation</keyword>
<dbReference type="GO" id="GO:0005886">
    <property type="term" value="C:plasma membrane"/>
    <property type="evidence" value="ECO:0007669"/>
    <property type="project" value="UniProtKB-SubCell"/>
</dbReference>
<proteinExistence type="inferred from homology"/>
<dbReference type="PROSITE" id="PS51420">
    <property type="entry name" value="RHO"/>
    <property type="match status" value="1"/>
</dbReference>
<evidence type="ECO:0000256" key="14">
    <source>
        <dbReference type="ARBA" id="ARBA00023289"/>
    </source>
</evidence>
<dbReference type="GO" id="GO:0005741">
    <property type="term" value="C:mitochondrial outer membrane"/>
    <property type="evidence" value="ECO:0007669"/>
    <property type="project" value="TreeGrafter"/>
</dbReference>
<feature type="compositionally biased region" description="Polar residues" evidence="16">
    <location>
        <begin position="400"/>
        <end position="419"/>
    </location>
</feature>
<dbReference type="GO" id="GO:0015031">
    <property type="term" value="P:protein transport"/>
    <property type="evidence" value="ECO:0007669"/>
    <property type="project" value="UniProtKB-KW"/>
</dbReference>
<keyword evidence="4" id="KW-0813">Transport</keyword>
<feature type="compositionally biased region" description="Polar residues" evidence="16">
    <location>
        <begin position="607"/>
        <end position="632"/>
    </location>
</feature>
<feature type="compositionally biased region" description="Low complexity" evidence="16">
    <location>
        <begin position="104"/>
        <end position="125"/>
    </location>
</feature>
<dbReference type="SMART" id="SM00176">
    <property type="entry name" value="RAN"/>
    <property type="match status" value="1"/>
</dbReference>
<evidence type="ECO:0000256" key="2">
    <source>
        <dbReference type="ARBA" id="ARBA00004342"/>
    </source>
</evidence>